<dbReference type="EMBL" id="CP133615">
    <property type="protein sequence ID" value="WMV25082.1"/>
    <property type="molecule type" value="Genomic_DNA"/>
</dbReference>
<name>A0AAF0QLS8_SOLVR</name>
<accession>A0AAF0QLS8</accession>
<feature type="region of interest" description="Disordered" evidence="1">
    <location>
        <begin position="81"/>
        <end position="114"/>
    </location>
</feature>
<reference evidence="2" key="1">
    <citation type="submission" date="2023-08" db="EMBL/GenBank/DDBJ databases">
        <title>A de novo genome assembly of Solanum verrucosum Schlechtendal, a Mexican diploid species geographically isolated from the other diploid A-genome species in potato relatives.</title>
        <authorList>
            <person name="Hosaka K."/>
        </authorList>
    </citation>
    <scope>NUCLEOTIDE SEQUENCE</scope>
    <source>
        <tissue evidence="2">Young leaves</tissue>
    </source>
</reference>
<evidence type="ECO:0000313" key="3">
    <source>
        <dbReference type="Proteomes" id="UP001234989"/>
    </source>
</evidence>
<sequence>MVWEPRVPKTSPSYCLTRPRGSSRPVVATTSRGATSGWLGRVVQCCGSYCPKDHEHHHEPWCPRRSVKMTVWITWPQGRARQLGQATASRPRPSPRLVVVTTDRGRSRGPPLGP</sequence>
<protein>
    <submittedName>
        <fullName evidence="2">Uncharacterized protein</fullName>
    </submittedName>
</protein>
<evidence type="ECO:0000313" key="2">
    <source>
        <dbReference type="EMBL" id="WMV25082.1"/>
    </source>
</evidence>
<proteinExistence type="predicted"/>
<dbReference type="Proteomes" id="UP001234989">
    <property type="component" value="Chromosome 4"/>
</dbReference>
<organism evidence="2 3">
    <name type="scientific">Solanum verrucosum</name>
    <dbReference type="NCBI Taxonomy" id="315347"/>
    <lineage>
        <taxon>Eukaryota</taxon>
        <taxon>Viridiplantae</taxon>
        <taxon>Streptophyta</taxon>
        <taxon>Embryophyta</taxon>
        <taxon>Tracheophyta</taxon>
        <taxon>Spermatophyta</taxon>
        <taxon>Magnoliopsida</taxon>
        <taxon>eudicotyledons</taxon>
        <taxon>Gunneridae</taxon>
        <taxon>Pentapetalae</taxon>
        <taxon>asterids</taxon>
        <taxon>lamiids</taxon>
        <taxon>Solanales</taxon>
        <taxon>Solanaceae</taxon>
        <taxon>Solanoideae</taxon>
        <taxon>Solaneae</taxon>
        <taxon>Solanum</taxon>
    </lineage>
</organism>
<gene>
    <name evidence="2" type="ORF">MTR67_018467</name>
</gene>
<keyword evidence="3" id="KW-1185">Reference proteome</keyword>
<dbReference type="AlphaFoldDB" id="A0AAF0QLS8"/>
<evidence type="ECO:0000256" key="1">
    <source>
        <dbReference type="SAM" id="MobiDB-lite"/>
    </source>
</evidence>